<organism evidence="1 2">
    <name type="scientific">Steinernema glaseri</name>
    <dbReference type="NCBI Taxonomy" id="37863"/>
    <lineage>
        <taxon>Eukaryota</taxon>
        <taxon>Metazoa</taxon>
        <taxon>Ecdysozoa</taxon>
        <taxon>Nematoda</taxon>
        <taxon>Chromadorea</taxon>
        <taxon>Rhabditida</taxon>
        <taxon>Tylenchina</taxon>
        <taxon>Panagrolaimomorpha</taxon>
        <taxon>Strongyloidoidea</taxon>
        <taxon>Steinernematidae</taxon>
        <taxon>Steinernema</taxon>
    </lineage>
</organism>
<evidence type="ECO:0000313" key="1">
    <source>
        <dbReference type="Proteomes" id="UP000095287"/>
    </source>
</evidence>
<name>A0A1I7ZAU1_9BILA</name>
<keyword evidence="1" id="KW-1185">Reference proteome</keyword>
<sequence length="133" mass="15122">MEGVRRYLSGNFYIYVDDIILASSKEEEHLRQCVKCVKSSIRVSFDSKCMEVVTNIGSPEDYWTEEFSAFYMADFTSAKSRRSLIEMKFLSIKIGASSTSTNIVTLTTIATDHVLIVVKRSKPKKEDIMTSIK</sequence>
<dbReference type="Proteomes" id="UP000095287">
    <property type="component" value="Unplaced"/>
</dbReference>
<dbReference type="AlphaFoldDB" id="A0A1I7ZAU1"/>
<evidence type="ECO:0000313" key="2">
    <source>
        <dbReference type="WBParaSite" id="L893_g24584.t1"/>
    </source>
</evidence>
<protein>
    <submittedName>
        <fullName evidence="2">Reverse transcriptase domain-containing protein</fullName>
    </submittedName>
</protein>
<reference evidence="2" key="1">
    <citation type="submission" date="2016-11" db="UniProtKB">
        <authorList>
            <consortium name="WormBaseParasite"/>
        </authorList>
    </citation>
    <scope>IDENTIFICATION</scope>
</reference>
<dbReference type="WBParaSite" id="L893_g24584.t1">
    <property type="protein sequence ID" value="L893_g24584.t1"/>
    <property type="gene ID" value="L893_g24584"/>
</dbReference>
<accession>A0A1I7ZAU1</accession>
<proteinExistence type="predicted"/>